<comment type="caution">
    <text evidence="2">The sequence shown here is derived from an EMBL/GenBank/DDBJ whole genome shotgun (WGS) entry which is preliminary data.</text>
</comment>
<protein>
    <submittedName>
        <fullName evidence="2">Uncharacterized protein</fullName>
    </submittedName>
</protein>
<keyword evidence="1" id="KW-0472">Membrane</keyword>
<accession>J9FU67</accession>
<organism evidence="2">
    <name type="scientific">gut metagenome</name>
    <dbReference type="NCBI Taxonomy" id="749906"/>
    <lineage>
        <taxon>unclassified sequences</taxon>
        <taxon>metagenomes</taxon>
        <taxon>organismal metagenomes</taxon>
    </lineage>
</organism>
<feature type="transmembrane region" description="Helical" evidence="1">
    <location>
        <begin position="27"/>
        <end position="46"/>
    </location>
</feature>
<keyword evidence="1" id="KW-1133">Transmembrane helix</keyword>
<dbReference type="EMBL" id="AMCI01007166">
    <property type="protein sequence ID" value="EJW93097.1"/>
    <property type="molecule type" value="Genomic_DNA"/>
</dbReference>
<dbReference type="AlphaFoldDB" id="J9FU67"/>
<evidence type="ECO:0000256" key="1">
    <source>
        <dbReference type="SAM" id="Phobius"/>
    </source>
</evidence>
<reference evidence="2" key="1">
    <citation type="journal article" date="2012" name="PLoS ONE">
        <title>Gene sets for utilization of primary and secondary nutrition supplies in the distal gut of endangered iberian lynx.</title>
        <authorList>
            <person name="Alcaide M."/>
            <person name="Messina E."/>
            <person name="Richter M."/>
            <person name="Bargiela R."/>
            <person name="Peplies J."/>
            <person name="Huws S.A."/>
            <person name="Newbold C.J."/>
            <person name="Golyshin P.N."/>
            <person name="Simon M.A."/>
            <person name="Lopez G."/>
            <person name="Yakimov M.M."/>
            <person name="Ferrer M."/>
        </authorList>
    </citation>
    <scope>NUCLEOTIDE SEQUENCE</scope>
</reference>
<keyword evidence="1" id="KW-0812">Transmembrane</keyword>
<proteinExistence type="predicted"/>
<name>J9FU67_9ZZZZ</name>
<sequence length="47" mass="5159">MMWGVLVVFATSVIKELIDGIFDWRDIIAGMLGGMVAGLVYLAFLLL</sequence>
<gene>
    <name evidence="2" type="ORF">EVA_18795</name>
</gene>
<evidence type="ECO:0000313" key="2">
    <source>
        <dbReference type="EMBL" id="EJW93097.1"/>
    </source>
</evidence>